<evidence type="ECO:0000313" key="1">
    <source>
        <dbReference type="EMBL" id="QRD04442.1"/>
    </source>
</evidence>
<accession>A0A7U2FFT2</accession>
<dbReference type="AlphaFoldDB" id="A0A7U2FFT2"/>
<dbReference type="VEuPathDB" id="FungiDB:JI435_421160"/>
<sequence length="54" mass="6088">MSIVYCIAATSYQLQQKAKVQQVAVHHTASRYQMLLSTFHPSRQQHVQGKGGMN</sequence>
<proteinExistence type="predicted"/>
<gene>
    <name evidence="1" type="ORF">JI435_421160</name>
</gene>
<protein>
    <submittedName>
        <fullName evidence="1">Uncharacterized protein</fullName>
    </submittedName>
</protein>
<dbReference type="Proteomes" id="UP000663193">
    <property type="component" value="Chromosome 17"/>
</dbReference>
<organism evidence="1 2">
    <name type="scientific">Phaeosphaeria nodorum (strain SN15 / ATCC MYA-4574 / FGSC 10173)</name>
    <name type="common">Glume blotch fungus</name>
    <name type="synonym">Parastagonospora nodorum</name>
    <dbReference type="NCBI Taxonomy" id="321614"/>
    <lineage>
        <taxon>Eukaryota</taxon>
        <taxon>Fungi</taxon>
        <taxon>Dikarya</taxon>
        <taxon>Ascomycota</taxon>
        <taxon>Pezizomycotina</taxon>
        <taxon>Dothideomycetes</taxon>
        <taxon>Pleosporomycetidae</taxon>
        <taxon>Pleosporales</taxon>
        <taxon>Pleosporineae</taxon>
        <taxon>Phaeosphaeriaceae</taxon>
        <taxon>Parastagonospora</taxon>
    </lineage>
</organism>
<dbReference type="EMBL" id="CP069039">
    <property type="protein sequence ID" value="QRD04442.1"/>
    <property type="molecule type" value="Genomic_DNA"/>
</dbReference>
<name>A0A7U2FFT2_PHANO</name>
<evidence type="ECO:0000313" key="2">
    <source>
        <dbReference type="Proteomes" id="UP000663193"/>
    </source>
</evidence>
<reference evidence="2" key="1">
    <citation type="journal article" date="2021" name="BMC Genomics">
        <title>Chromosome-level genome assembly and manually-curated proteome of model necrotroph Parastagonospora nodorum Sn15 reveals a genome-wide trove of candidate effector homologs, and redundancy of virulence-related functions within an accessory chromosome.</title>
        <authorList>
            <person name="Bertazzoni S."/>
            <person name="Jones D.A.B."/>
            <person name="Phan H.T."/>
            <person name="Tan K.-C."/>
            <person name="Hane J.K."/>
        </authorList>
    </citation>
    <scope>NUCLEOTIDE SEQUENCE [LARGE SCALE GENOMIC DNA]</scope>
    <source>
        <strain evidence="2">SN15 / ATCC MYA-4574 / FGSC 10173)</strain>
    </source>
</reference>
<keyword evidence="2" id="KW-1185">Reference proteome</keyword>